<dbReference type="Pfam" id="PF00240">
    <property type="entry name" value="ubiquitin"/>
    <property type="match status" value="1"/>
</dbReference>
<dbReference type="InterPro" id="IPR029071">
    <property type="entry name" value="Ubiquitin-like_domsf"/>
</dbReference>
<organism evidence="4 5">
    <name type="scientific">Crepidotus variabilis</name>
    <dbReference type="NCBI Taxonomy" id="179855"/>
    <lineage>
        <taxon>Eukaryota</taxon>
        <taxon>Fungi</taxon>
        <taxon>Dikarya</taxon>
        <taxon>Basidiomycota</taxon>
        <taxon>Agaricomycotina</taxon>
        <taxon>Agaricomycetes</taxon>
        <taxon>Agaricomycetidae</taxon>
        <taxon>Agaricales</taxon>
        <taxon>Agaricineae</taxon>
        <taxon>Crepidotaceae</taxon>
        <taxon>Crepidotus</taxon>
    </lineage>
</organism>
<evidence type="ECO:0000256" key="1">
    <source>
        <dbReference type="PROSITE-ProRule" id="PRU00175"/>
    </source>
</evidence>
<name>A0A9P6E660_9AGAR</name>
<gene>
    <name evidence="4" type="ORF">CPB83DRAFT_863076</name>
</gene>
<feature type="domain" description="Ubiquitin-like" evidence="2">
    <location>
        <begin position="351"/>
        <end position="426"/>
    </location>
</feature>
<accession>A0A9P6E660</accession>
<dbReference type="SUPFAM" id="SSF57850">
    <property type="entry name" value="RING/U-box"/>
    <property type="match status" value="1"/>
</dbReference>
<dbReference type="PROSITE" id="PS50053">
    <property type="entry name" value="UBIQUITIN_2"/>
    <property type="match status" value="1"/>
</dbReference>
<dbReference type="AlphaFoldDB" id="A0A9P6E660"/>
<dbReference type="SUPFAM" id="SSF54236">
    <property type="entry name" value="Ubiquitin-like"/>
    <property type="match status" value="1"/>
</dbReference>
<evidence type="ECO:0000259" key="3">
    <source>
        <dbReference type="PROSITE" id="PS50089"/>
    </source>
</evidence>
<dbReference type="SMART" id="SM00213">
    <property type="entry name" value="UBQ"/>
    <property type="match status" value="1"/>
</dbReference>
<protein>
    <recommendedName>
        <fullName evidence="6">Ubiquitin-like domain-containing protein</fullName>
    </recommendedName>
</protein>
<dbReference type="InterPro" id="IPR001841">
    <property type="entry name" value="Znf_RING"/>
</dbReference>
<dbReference type="GO" id="GO:0008270">
    <property type="term" value="F:zinc ion binding"/>
    <property type="evidence" value="ECO:0007669"/>
    <property type="project" value="UniProtKB-KW"/>
</dbReference>
<keyword evidence="5" id="KW-1185">Reference proteome</keyword>
<dbReference type="PANTHER" id="PTHR10666">
    <property type="entry name" value="UBIQUITIN"/>
    <property type="match status" value="1"/>
</dbReference>
<keyword evidence="1" id="KW-0479">Metal-binding</keyword>
<proteinExistence type="predicted"/>
<feature type="domain" description="RING-type" evidence="3">
    <location>
        <begin position="545"/>
        <end position="577"/>
    </location>
</feature>
<dbReference type="InterPro" id="IPR000626">
    <property type="entry name" value="Ubiquitin-like_dom"/>
</dbReference>
<dbReference type="PROSITE" id="PS50089">
    <property type="entry name" value="ZF_RING_2"/>
    <property type="match status" value="1"/>
</dbReference>
<dbReference type="Proteomes" id="UP000807306">
    <property type="component" value="Unassembled WGS sequence"/>
</dbReference>
<dbReference type="OrthoDB" id="428577at2759"/>
<dbReference type="Gene3D" id="3.30.40.10">
    <property type="entry name" value="Zinc/RING finger domain, C3HC4 (zinc finger)"/>
    <property type="match status" value="1"/>
</dbReference>
<dbReference type="FunFam" id="3.10.20.90:FF:000160">
    <property type="entry name" value="Polyubiquitin-C"/>
    <property type="match status" value="1"/>
</dbReference>
<comment type="caution">
    <text evidence="4">The sequence shown here is derived from an EMBL/GenBank/DDBJ whole genome shotgun (WGS) entry which is preliminary data.</text>
</comment>
<dbReference type="Gene3D" id="3.10.20.90">
    <property type="entry name" value="Phosphatidylinositol 3-kinase Catalytic Subunit, Chain A, domain 1"/>
    <property type="match status" value="1"/>
</dbReference>
<dbReference type="PRINTS" id="PR00348">
    <property type="entry name" value="UBIQUITIN"/>
</dbReference>
<dbReference type="EMBL" id="MU157920">
    <property type="protein sequence ID" value="KAF9523328.1"/>
    <property type="molecule type" value="Genomic_DNA"/>
</dbReference>
<evidence type="ECO:0000313" key="4">
    <source>
        <dbReference type="EMBL" id="KAF9523328.1"/>
    </source>
</evidence>
<keyword evidence="1" id="KW-0862">Zinc</keyword>
<sequence length="640" mass="70497">MRIQHTPRPISEAQNLVALTIYIPPQAGDSAEVQKLEIQLPAPVQFNDLVDKMQQHGYPEPRGFRSFVPVKRVEVVDAPLPLQPFQIALDEPFIQFYNKRIAPQPHPPTHEAELSHGDNVVSVCDLRIRFHRTVRVPDNDKTHALPPDMGPFKLFSVGNLVQKLPKQIVSNGGAFLSMYQREAMWISFHQSNFDQGARYAVKISVGGINALTGLAQHESAKGKQDYLAIGGENTQLWLDGISTAPGEVRQFVAMPLGKGYTVESQITGKEDMGGIQIDVIPAFQSGAAFTHEGNDLNVYKTARELKIRAGEFVEMKLPSSPSDRQVFNRGSSISKSSETICLTAMFDVSPMVVNVKTLTGKTITLFCEPCDTIECIRSLIQDKEGIPPDQQRLVFVGKQLEDARTLEDYNITEDSVIHLKLRLRGGGDSETANMMAGFAAGGKISQKINRDRLPVTAYDQSRAQTLHVAVINALYFSKLTGLPSPPSPISAQTYLDHGFPWFALYDERIPPANNTSISKLGNVRSIAQVDANRAAIGRSNTQPPCDYCVYEMATLRLSPCGHVFCDDCGTTTVCPTCARKIKTKDRFAAPMPMPGREQDDGVDVSSLDERIIKLQASSREGKLLSFRSAKDVNSPLCGKD</sequence>
<dbReference type="InterPro" id="IPR019956">
    <property type="entry name" value="Ubiquitin_dom"/>
</dbReference>
<keyword evidence="1" id="KW-0863">Zinc-finger</keyword>
<reference evidence="4" key="1">
    <citation type="submission" date="2020-11" db="EMBL/GenBank/DDBJ databases">
        <authorList>
            <consortium name="DOE Joint Genome Institute"/>
            <person name="Ahrendt S."/>
            <person name="Riley R."/>
            <person name="Andreopoulos W."/>
            <person name="Labutti K."/>
            <person name="Pangilinan J."/>
            <person name="Ruiz-Duenas F.J."/>
            <person name="Barrasa J.M."/>
            <person name="Sanchez-Garcia M."/>
            <person name="Camarero S."/>
            <person name="Miyauchi S."/>
            <person name="Serrano A."/>
            <person name="Linde D."/>
            <person name="Babiker R."/>
            <person name="Drula E."/>
            <person name="Ayuso-Fernandez I."/>
            <person name="Pacheco R."/>
            <person name="Padilla G."/>
            <person name="Ferreira P."/>
            <person name="Barriuso J."/>
            <person name="Kellner H."/>
            <person name="Castanera R."/>
            <person name="Alfaro M."/>
            <person name="Ramirez L."/>
            <person name="Pisabarro A.G."/>
            <person name="Kuo A."/>
            <person name="Tritt A."/>
            <person name="Lipzen A."/>
            <person name="He G."/>
            <person name="Yan M."/>
            <person name="Ng V."/>
            <person name="Cullen D."/>
            <person name="Martin F."/>
            <person name="Rosso M.-N."/>
            <person name="Henrissat B."/>
            <person name="Hibbett D."/>
            <person name="Martinez A.T."/>
            <person name="Grigoriev I.V."/>
        </authorList>
    </citation>
    <scope>NUCLEOTIDE SEQUENCE</scope>
    <source>
        <strain evidence="4">CBS 506.95</strain>
    </source>
</reference>
<dbReference type="InterPro" id="IPR050158">
    <property type="entry name" value="Ubiquitin_ubiquitin-like"/>
</dbReference>
<evidence type="ECO:0000259" key="2">
    <source>
        <dbReference type="PROSITE" id="PS50053"/>
    </source>
</evidence>
<dbReference type="InterPro" id="IPR013083">
    <property type="entry name" value="Znf_RING/FYVE/PHD"/>
</dbReference>
<evidence type="ECO:0000313" key="5">
    <source>
        <dbReference type="Proteomes" id="UP000807306"/>
    </source>
</evidence>
<evidence type="ECO:0008006" key="6">
    <source>
        <dbReference type="Google" id="ProtNLM"/>
    </source>
</evidence>